<dbReference type="Gene3D" id="1.10.10.10">
    <property type="entry name" value="Winged helix-like DNA-binding domain superfamily/Winged helix DNA-binding domain"/>
    <property type="match status" value="1"/>
</dbReference>
<accession>A0ABN8SHR1</accession>
<dbReference type="PANTHER" id="PTHR23113">
    <property type="entry name" value="GUANINE NUCLEOTIDE EXCHANGE FACTOR"/>
    <property type="match status" value="1"/>
</dbReference>
<dbReference type="Pfam" id="PF00617">
    <property type="entry name" value="RasGEF"/>
    <property type="match status" value="1"/>
</dbReference>
<dbReference type="SMART" id="SM00147">
    <property type="entry name" value="RasGEF"/>
    <property type="match status" value="1"/>
</dbReference>
<keyword evidence="1 2" id="KW-0344">Guanine-nucleotide releasing factor</keyword>
<feature type="domain" description="Ras-GEF" evidence="3">
    <location>
        <begin position="752"/>
        <end position="990"/>
    </location>
</feature>
<evidence type="ECO:0000259" key="5">
    <source>
        <dbReference type="PROSITE" id="PS50186"/>
    </source>
</evidence>
<evidence type="ECO:0008006" key="8">
    <source>
        <dbReference type="Google" id="ProtNLM"/>
    </source>
</evidence>
<dbReference type="SUPFAM" id="SSF46785">
    <property type="entry name" value="Winged helix' DNA-binding domain"/>
    <property type="match status" value="1"/>
</dbReference>
<organism evidence="6 7">
    <name type="scientific">Porites evermanni</name>
    <dbReference type="NCBI Taxonomy" id="104178"/>
    <lineage>
        <taxon>Eukaryota</taxon>
        <taxon>Metazoa</taxon>
        <taxon>Cnidaria</taxon>
        <taxon>Anthozoa</taxon>
        <taxon>Hexacorallia</taxon>
        <taxon>Scleractinia</taxon>
        <taxon>Fungiina</taxon>
        <taxon>Poritidae</taxon>
        <taxon>Porites</taxon>
    </lineage>
</organism>
<dbReference type="InterPro" id="IPR000595">
    <property type="entry name" value="cNMP-bd_dom"/>
</dbReference>
<protein>
    <recommendedName>
        <fullName evidence="8">Rap guanine nucleotide exchange factor 4</fullName>
    </recommendedName>
</protein>
<feature type="domain" description="Cyclic nucleotide-binding" evidence="4">
    <location>
        <begin position="396"/>
        <end position="442"/>
    </location>
</feature>
<evidence type="ECO:0000313" key="7">
    <source>
        <dbReference type="Proteomes" id="UP001159427"/>
    </source>
</evidence>
<dbReference type="InterPro" id="IPR036964">
    <property type="entry name" value="RASGEF_cat_dom_sf"/>
</dbReference>
<dbReference type="InterPro" id="IPR001895">
    <property type="entry name" value="RASGEF_cat_dom"/>
</dbReference>
<dbReference type="SUPFAM" id="SSF54236">
    <property type="entry name" value="Ubiquitin-like"/>
    <property type="match status" value="1"/>
</dbReference>
<dbReference type="EMBL" id="CALNXI010002839">
    <property type="protein sequence ID" value="CAH3191041.1"/>
    <property type="molecule type" value="Genomic_DNA"/>
</dbReference>
<dbReference type="PANTHER" id="PTHR23113:SF327">
    <property type="entry name" value="EXCHANGE PROTEIN DIRECTLY ACTIVATED BY CAMP, ISOFORM E"/>
    <property type="match status" value="1"/>
</dbReference>
<dbReference type="PROSITE" id="PS50042">
    <property type="entry name" value="CNMP_BINDING_3"/>
    <property type="match status" value="2"/>
</dbReference>
<comment type="caution">
    <text evidence="6">The sequence shown here is derived from an EMBL/GenBank/DDBJ whole genome shotgun (WGS) entry which is preliminary data.</text>
</comment>
<dbReference type="CDD" id="cd00155">
    <property type="entry name" value="RasGEF"/>
    <property type="match status" value="1"/>
</dbReference>
<dbReference type="InterPro" id="IPR036390">
    <property type="entry name" value="WH_DNA-bd_sf"/>
</dbReference>
<dbReference type="Pfam" id="PF00610">
    <property type="entry name" value="DEP"/>
    <property type="match status" value="1"/>
</dbReference>
<evidence type="ECO:0000313" key="6">
    <source>
        <dbReference type="EMBL" id="CAH3191041.1"/>
    </source>
</evidence>
<dbReference type="InterPro" id="IPR036388">
    <property type="entry name" value="WH-like_DNA-bd_sf"/>
</dbReference>
<dbReference type="SUPFAM" id="SSF51206">
    <property type="entry name" value="cAMP-binding domain-like"/>
    <property type="match status" value="2"/>
</dbReference>
<reference evidence="6 7" key="1">
    <citation type="submission" date="2022-05" db="EMBL/GenBank/DDBJ databases">
        <authorList>
            <consortium name="Genoscope - CEA"/>
            <person name="William W."/>
        </authorList>
    </citation>
    <scope>NUCLEOTIDE SEQUENCE [LARGE SCALE GENOMIC DNA]</scope>
</reference>
<dbReference type="Pfam" id="PF00027">
    <property type="entry name" value="cNMP_binding"/>
    <property type="match status" value="1"/>
</dbReference>
<dbReference type="SMART" id="SM00100">
    <property type="entry name" value="cNMP"/>
    <property type="match status" value="1"/>
</dbReference>
<evidence type="ECO:0000259" key="4">
    <source>
        <dbReference type="PROSITE" id="PS50042"/>
    </source>
</evidence>
<dbReference type="CDD" id="cd00038">
    <property type="entry name" value="CAP_ED"/>
    <property type="match status" value="1"/>
</dbReference>
<keyword evidence="7" id="KW-1185">Reference proteome</keyword>
<dbReference type="SUPFAM" id="SSF48366">
    <property type="entry name" value="Ras GEF"/>
    <property type="match status" value="1"/>
</dbReference>
<feature type="domain" description="Cyclic nucleotide-binding" evidence="4">
    <location>
        <begin position="33"/>
        <end position="136"/>
    </location>
</feature>
<gene>
    <name evidence="6" type="ORF">PEVE_00021195</name>
</gene>
<proteinExistence type="predicted"/>
<name>A0ABN8SHR1_9CNID</name>
<dbReference type="SMART" id="SM00049">
    <property type="entry name" value="DEP"/>
    <property type="match status" value="1"/>
</dbReference>
<dbReference type="InterPro" id="IPR008937">
    <property type="entry name" value="Ras-like_GEF"/>
</dbReference>
<dbReference type="InterPro" id="IPR029071">
    <property type="entry name" value="Ubiquitin-like_domsf"/>
</dbReference>
<evidence type="ECO:0000256" key="2">
    <source>
        <dbReference type="PROSITE-ProRule" id="PRU00168"/>
    </source>
</evidence>
<feature type="domain" description="DEP" evidence="5">
    <location>
        <begin position="187"/>
        <end position="274"/>
    </location>
</feature>
<dbReference type="PROSITE" id="PS50009">
    <property type="entry name" value="RASGEF_CAT"/>
    <property type="match status" value="1"/>
</dbReference>
<evidence type="ECO:0000259" key="3">
    <source>
        <dbReference type="PROSITE" id="PS50009"/>
    </source>
</evidence>
<dbReference type="Gene3D" id="1.20.870.10">
    <property type="entry name" value="Son of sevenless (SoS) protein Chain: S domain 1"/>
    <property type="match status" value="1"/>
</dbReference>
<dbReference type="PROSITE" id="PS50186">
    <property type="entry name" value="DEP"/>
    <property type="match status" value="1"/>
</dbReference>
<dbReference type="Gene3D" id="1.10.840.10">
    <property type="entry name" value="Ras guanine-nucleotide exchange factors catalytic domain"/>
    <property type="match status" value="1"/>
</dbReference>
<dbReference type="InterPro" id="IPR023578">
    <property type="entry name" value="Ras_GEF_dom_sf"/>
</dbReference>
<dbReference type="Proteomes" id="UP001159427">
    <property type="component" value="Unassembled WGS sequence"/>
</dbReference>
<dbReference type="InterPro" id="IPR018490">
    <property type="entry name" value="cNMP-bd_dom_sf"/>
</dbReference>
<evidence type="ECO:0000256" key="1">
    <source>
        <dbReference type="ARBA" id="ARBA00022658"/>
    </source>
</evidence>
<sequence>MVAEWISCLEKRPADRTGEDLDIVHAKLKELRVFDRFHTTVLHQLCYYAYYQDLEERITLFRQGDIGCYWYAVLSGTLDVYVSSSGKFEDAEVICSLGPGKVFGESVLDDTPRYSTVITSEFCELLLVEKRDFRVIWKRSKSYLEHLVATTSSLKLYSGMKEKKEENTEGNASDNDNSTTCPFKDLSEAGMVLRHRMKQSSKLICKRKLGNQAVKRCFVGSEAIDWLRKISPLVHGRFHAIAMLQALLEEGVITHVDGSECEFKDKDILYRFAVDEKEEGEKPGDEEYTEEDLDDALLMLSRSGPDAQLRLALRKSCSERNSDDLALIYEELVNIKALQHLSTMVKKELAAAIEFETHSEKGIVAHFVCIFERFSGHFFEKFSYNKILMGKKILGVVCQLNEGDEFGKLALVNNALRTATIETAQDICHFLKIGKLDFNRIFRDVETNTVRLKEHTQDVLVLEKMNIRSIFGQNGDSNPQKYSVMAGTPIKMVEYLLETRIDKTCSFDDHFLNDFLVTFPIFMSTEILCSETNFLNCGQDMNRTSIHDHSEAIKKSTQLQPVYKSNNGQHWSPNLRAQIHVICSHITKETVFRVHPQDQGKCSLNGSWAEVILFLHLFKCDSLYCNRLHARRMGVVDITMKTEEYKPIRGSDQNIFRVFCADHTYTTLALPYKATAQTIVNTAEERVLLGNDCVLCEVKSSGERIPLKPNEICVTTGLSVNGRLFIAPREHLDSLTGIAGSSESQLSVFVDSRNHLRVQTHILRLLVVLSYLQYEFIYHMYGKENYNQITANLDLLLQRFNEVQFWVETQVLLTQQLNKRVYLLKKFIKLAAHCKEYNNWYSFFAIVMGLNSVAVSRLTQTWEKLPGKFRKIFEEFESTLEPSRNHRVYRLLVGKLKPPILPFMPLLMKDMTFTNEGNKTQFDELVNFEKMRMISSTLRLIQYCRSEPFAADPPASSTKVIQEITIFVRNLQVIDNQRTLTQLSHRLEPRKT</sequence>
<dbReference type="Gene3D" id="1.10.8.1240">
    <property type="match status" value="1"/>
</dbReference>
<dbReference type="InterPro" id="IPR000591">
    <property type="entry name" value="DEP_dom"/>
</dbReference>
<dbReference type="Gene3D" id="2.60.120.10">
    <property type="entry name" value="Jelly Rolls"/>
    <property type="match status" value="2"/>
</dbReference>
<dbReference type="InterPro" id="IPR014710">
    <property type="entry name" value="RmlC-like_jellyroll"/>
</dbReference>
<dbReference type="Gene3D" id="3.10.20.90">
    <property type="entry name" value="Phosphatidylinositol 3-kinase Catalytic Subunit, Chain A, domain 1"/>
    <property type="match status" value="1"/>
</dbReference>